<accession>A0ACB8DPN5</accession>
<evidence type="ECO:0000313" key="1">
    <source>
        <dbReference type="EMBL" id="KAH7974169.1"/>
    </source>
</evidence>
<dbReference type="Proteomes" id="UP000821865">
    <property type="component" value="Chromosome 10"/>
</dbReference>
<reference evidence="1" key="1">
    <citation type="submission" date="2020-05" db="EMBL/GenBank/DDBJ databases">
        <title>Large-scale comparative analyses of tick genomes elucidate their genetic diversity and vector capacities.</title>
        <authorList>
            <person name="Jia N."/>
            <person name="Wang J."/>
            <person name="Shi W."/>
            <person name="Du L."/>
            <person name="Sun Y."/>
            <person name="Zhan W."/>
            <person name="Jiang J."/>
            <person name="Wang Q."/>
            <person name="Zhang B."/>
            <person name="Ji P."/>
            <person name="Sakyi L.B."/>
            <person name="Cui X."/>
            <person name="Yuan T."/>
            <person name="Jiang B."/>
            <person name="Yang W."/>
            <person name="Lam T.T.-Y."/>
            <person name="Chang Q."/>
            <person name="Ding S."/>
            <person name="Wang X."/>
            <person name="Zhu J."/>
            <person name="Ruan X."/>
            <person name="Zhao L."/>
            <person name="Wei J."/>
            <person name="Que T."/>
            <person name="Du C."/>
            <person name="Cheng J."/>
            <person name="Dai P."/>
            <person name="Han X."/>
            <person name="Huang E."/>
            <person name="Gao Y."/>
            <person name="Liu J."/>
            <person name="Shao H."/>
            <person name="Ye R."/>
            <person name="Li L."/>
            <person name="Wei W."/>
            <person name="Wang X."/>
            <person name="Wang C."/>
            <person name="Yang T."/>
            <person name="Huo Q."/>
            <person name="Li W."/>
            <person name="Guo W."/>
            <person name="Chen H."/>
            <person name="Zhou L."/>
            <person name="Ni X."/>
            <person name="Tian J."/>
            <person name="Zhou Y."/>
            <person name="Sheng Y."/>
            <person name="Liu T."/>
            <person name="Pan Y."/>
            <person name="Xia L."/>
            <person name="Li J."/>
            <person name="Zhao F."/>
            <person name="Cao W."/>
        </authorList>
    </citation>
    <scope>NUCLEOTIDE SEQUENCE</scope>
    <source>
        <strain evidence="1">Dsil-2018</strain>
    </source>
</reference>
<comment type="caution">
    <text evidence="1">The sequence shown here is derived from an EMBL/GenBank/DDBJ whole genome shotgun (WGS) entry which is preliminary data.</text>
</comment>
<keyword evidence="2" id="KW-1185">Reference proteome</keyword>
<sequence length="134" mass="14850">MTGEVARSIEISGLVAINTAFGWTLQGPSRQRAFLDCDANVMVCVLRVETITDGDTISQIVQSFCQLEAMGITNSGEPPSTESIACFRGTIRKKNGRYIVALPWKDKKQLLGSNRDSALTRLQKLEKRLSMNER</sequence>
<organism evidence="1 2">
    <name type="scientific">Dermacentor silvarum</name>
    <name type="common">Tick</name>
    <dbReference type="NCBI Taxonomy" id="543639"/>
    <lineage>
        <taxon>Eukaryota</taxon>
        <taxon>Metazoa</taxon>
        <taxon>Ecdysozoa</taxon>
        <taxon>Arthropoda</taxon>
        <taxon>Chelicerata</taxon>
        <taxon>Arachnida</taxon>
        <taxon>Acari</taxon>
        <taxon>Parasitiformes</taxon>
        <taxon>Ixodida</taxon>
        <taxon>Ixodoidea</taxon>
        <taxon>Ixodidae</taxon>
        <taxon>Rhipicephalinae</taxon>
        <taxon>Dermacentor</taxon>
    </lineage>
</organism>
<gene>
    <name evidence="1" type="ORF">HPB49_010892</name>
</gene>
<name>A0ACB8DPN5_DERSI</name>
<proteinExistence type="predicted"/>
<dbReference type="EMBL" id="CM023479">
    <property type="protein sequence ID" value="KAH7974169.1"/>
    <property type="molecule type" value="Genomic_DNA"/>
</dbReference>
<evidence type="ECO:0000313" key="2">
    <source>
        <dbReference type="Proteomes" id="UP000821865"/>
    </source>
</evidence>
<protein>
    <submittedName>
        <fullName evidence="1">Uncharacterized protein</fullName>
    </submittedName>
</protein>